<evidence type="ECO:0000256" key="6">
    <source>
        <dbReference type="ARBA" id="ARBA00023163"/>
    </source>
</evidence>
<dbReference type="KEGG" id="ntr:B0W44_02225"/>
<dbReference type="GO" id="GO:0005524">
    <property type="term" value="F:ATP binding"/>
    <property type="evidence" value="ECO:0007669"/>
    <property type="project" value="UniProtKB-KW"/>
</dbReference>
<evidence type="ECO:0000259" key="7">
    <source>
        <dbReference type="PROSITE" id="PS50893"/>
    </source>
</evidence>
<dbReference type="STRING" id="1471761.B0W44_02225"/>
<keyword evidence="6" id="KW-0804">Transcription</keyword>
<evidence type="ECO:0000256" key="4">
    <source>
        <dbReference type="ARBA" id="ARBA00023015"/>
    </source>
</evidence>
<dbReference type="InterPro" id="IPR000524">
    <property type="entry name" value="Tscrpt_reg_HTH_GntR"/>
</dbReference>
<dbReference type="InterPro" id="IPR027417">
    <property type="entry name" value="P-loop_NTPase"/>
</dbReference>
<evidence type="ECO:0000256" key="2">
    <source>
        <dbReference type="ARBA" id="ARBA00022741"/>
    </source>
</evidence>
<dbReference type="PANTHER" id="PTHR42939:SF1">
    <property type="entry name" value="ABC TRANSPORTER ATP-BINDING PROTEIN ALBC-RELATED"/>
    <property type="match status" value="1"/>
</dbReference>
<gene>
    <name evidence="9" type="ORF">B0W44_02225</name>
</gene>
<dbReference type="SUPFAM" id="SSF52540">
    <property type="entry name" value="P-loop containing nucleoside triphosphate hydrolases"/>
    <property type="match status" value="1"/>
</dbReference>
<dbReference type="InterPro" id="IPR036388">
    <property type="entry name" value="WH-like_DNA-bd_sf"/>
</dbReference>
<keyword evidence="4" id="KW-0805">Transcription regulation</keyword>
<keyword evidence="1" id="KW-0813">Transport</keyword>
<keyword evidence="5" id="KW-0238">DNA-binding</keyword>
<dbReference type="InterPro" id="IPR051782">
    <property type="entry name" value="ABC_Transporter_VariousFunc"/>
</dbReference>
<evidence type="ECO:0000256" key="5">
    <source>
        <dbReference type="ARBA" id="ARBA00023125"/>
    </source>
</evidence>
<evidence type="ECO:0000313" key="9">
    <source>
        <dbReference type="EMBL" id="AQS54761.1"/>
    </source>
</evidence>
<dbReference type="PROSITE" id="PS50893">
    <property type="entry name" value="ABC_TRANSPORTER_2"/>
    <property type="match status" value="1"/>
</dbReference>
<dbReference type="PROSITE" id="PS50949">
    <property type="entry name" value="HTH_GNTR"/>
    <property type="match status" value="1"/>
</dbReference>
<dbReference type="PANTHER" id="PTHR42939">
    <property type="entry name" value="ABC TRANSPORTER ATP-BINDING PROTEIN ALBC-RELATED"/>
    <property type="match status" value="1"/>
</dbReference>
<dbReference type="GO" id="GO:0016887">
    <property type="term" value="F:ATP hydrolysis activity"/>
    <property type="evidence" value="ECO:0007669"/>
    <property type="project" value="InterPro"/>
</dbReference>
<dbReference type="SUPFAM" id="SSF46785">
    <property type="entry name" value="Winged helix' DNA-binding domain"/>
    <property type="match status" value="1"/>
</dbReference>
<dbReference type="Proteomes" id="UP000188603">
    <property type="component" value="Chromosome"/>
</dbReference>
<evidence type="ECO:0000259" key="8">
    <source>
        <dbReference type="PROSITE" id="PS50949"/>
    </source>
</evidence>
<feature type="domain" description="ABC transporter" evidence="7">
    <location>
        <begin position="131"/>
        <end position="360"/>
    </location>
</feature>
<dbReference type="RefSeq" id="WP_169835371.1">
    <property type="nucleotide sequence ID" value="NZ_CP019699.1"/>
</dbReference>
<keyword evidence="10" id="KW-1185">Reference proteome</keyword>
<dbReference type="GO" id="GO:0003700">
    <property type="term" value="F:DNA-binding transcription factor activity"/>
    <property type="evidence" value="ECO:0007669"/>
    <property type="project" value="InterPro"/>
</dbReference>
<dbReference type="GO" id="GO:0003677">
    <property type="term" value="F:DNA binding"/>
    <property type="evidence" value="ECO:0007669"/>
    <property type="project" value="UniProtKB-KW"/>
</dbReference>
<proteinExistence type="predicted"/>
<name>A0A1U9K3Z1_9BACL</name>
<sequence length="421" mass="46660">MKLPIDLSEDSREPMYHQIEAQIKALIVSGYLKPGSPLPSIRSLAKDLSCSVITTGRAYNNLEQQGYIKSAQGKGTFVADMDSAKIAEAKRATVMRTLERAVQTALQHDYRAQDIQNMVADILRKRGGRTVKAIELANVRKTMDTFTIGPVNVSIDAGSVIGIVGNNGAGKSSLFRLMVGLVKCEAGDIRLVGYDVKKDAVQLKRETAYVSQTVKEQGSFTLNDLARLHRIAYGDWSTTEFQRYVNIFQLPLNQRLDTLSIGMQKKAMLALQLSRGSRLLLLDEPYAGLDLTGQHILDEEIVAYMERGEGQTVVFTSHSGDEIKRMADYIWLIRDGQHAGFYEKDSLQRRWGRVWLSEPLPHGQDVPGVVRAEASGTELVTDRLGDTLAALNSSVAHWQSMDLRDIVAELLRQQGKGGVKL</sequence>
<dbReference type="InterPro" id="IPR036390">
    <property type="entry name" value="WH_DNA-bd_sf"/>
</dbReference>
<dbReference type="SMART" id="SM00382">
    <property type="entry name" value="AAA"/>
    <property type="match status" value="1"/>
</dbReference>
<dbReference type="Gene3D" id="1.10.10.10">
    <property type="entry name" value="Winged helix-like DNA-binding domain superfamily/Winged helix DNA-binding domain"/>
    <property type="match status" value="1"/>
</dbReference>
<dbReference type="Pfam" id="PF00392">
    <property type="entry name" value="GntR"/>
    <property type="match status" value="1"/>
</dbReference>
<dbReference type="Pfam" id="PF00005">
    <property type="entry name" value="ABC_tran"/>
    <property type="match status" value="1"/>
</dbReference>
<dbReference type="EMBL" id="CP019699">
    <property type="protein sequence ID" value="AQS54761.1"/>
    <property type="molecule type" value="Genomic_DNA"/>
</dbReference>
<dbReference type="CDD" id="cd07377">
    <property type="entry name" value="WHTH_GntR"/>
    <property type="match status" value="1"/>
</dbReference>
<evidence type="ECO:0000256" key="3">
    <source>
        <dbReference type="ARBA" id="ARBA00022840"/>
    </source>
</evidence>
<accession>A0A1U9K3Z1</accession>
<evidence type="ECO:0000256" key="1">
    <source>
        <dbReference type="ARBA" id="ARBA00022448"/>
    </source>
</evidence>
<keyword evidence="2" id="KW-0547">Nucleotide-binding</keyword>
<dbReference type="InterPro" id="IPR003439">
    <property type="entry name" value="ABC_transporter-like_ATP-bd"/>
</dbReference>
<dbReference type="InterPro" id="IPR003593">
    <property type="entry name" value="AAA+_ATPase"/>
</dbReference>
<dbReference type="Gene3D" id="3.40.50.300">
    <property type="entry name" value="P-loop containing nucleotide triphosphate hydrolases"/>
    <property type="match status" value="1"/>
</dbReference>
<feature type="domain" description="HTH gntR-type" evidence="8">
    <location>
        <begin position="13"/>
        <end position="81"/>
    </location>
</feature>
<protein>
    <recommendedName>
        <fullName evidence="11">ABC transporter domain-containing protein</fullName>
    </recommendedName>
</protein>
<evidence type="ECO:0000313" key="10">
    <source>
        <dbReference type="Proteomes" id="UP000188603"/>
    </source>
</evidence>
<dbReference type="SMART" id="SM00345">
    <property type="entry name" value="HTH_GNTR"/>
    <property type="match status" value="1"/>
</dbReference>
<evidence type="ECO:0008006" key="11">
    <source>
        <dbReference type="Google" id="ProtNLM"/>
    </source>
</evidence>
<keyword evidence="3" id="KW-0067">ATP-binding</keyword>
<dbReference type="AlphaFoldDB" id="A0A1U9K3Z1"/>
<reference evidence="9 10" key="1">
    <citation type="journal article" date="2015" name="Int. J. Syst. Evol. Microbiol.">
        <title>Novibacillus thermophilus gen. nov., sp. nov., a Gram-staining-negative and moderately thermophilic member of the family Thermoactinomycetaceae.</title>
        <authorList>
            <person name="Yang G."/>
            <person name="Chen J."/>
            <person name="Zhou S."/>
        </authorList>
    </citation>
    <scope>NUCLEOTIDE SEQUENCE [LARGE SCALE GENOMIC DNA]</scope>
    <source>
        <strain evidence="9 10">SG-1</strain>
    </source>
</reference>
<organism evidence="9 10">
    <name type="scientific">Novibacillus thermophilus</name>
    <dbReference type="NCBI Taxonomy" id="1471761"/>
    <lineage>
        <taxon>Bacteria</taxon>
        <taxon>Bacillati</taxon>
        <taxon>Bacillota</taxon>
        <taxon>Bacilli</taxon>
        <taxon>Bacillales</taxon>
        <taxon>Thermoactinomycetaceae</taxon>
        <taxon>Novibacillus</taxon>
    </lineage>
</organism>